<dbReference type="Gene3D" id="2.60.120.10">
    <property type="entry name" value="Jelly Rolls"/>
    <property type="match status" value="1"/>
</dbReference>
<dbReference type="Proteomes" id="UP000472271">
    <property type="component" value="Chromosome 20"/>
</dbReference>
<proteinExistence type="predicted"/>
<evidence type="ECO:0000256" key="1">
    <source>
        <dbReference type="SAM" id="MobiDB-lite"/>
    </source>
</evidence>
<feature type="compositionally biased region" description="Polar residues" evidence="1">
    <location>
        <begin position="784"/>
        <end position="796"/>
    </location>
</feature>
<feature type="region of interest" description="Disordered" evidence="1">
    <location>
        <begin position="193"/>
        <end position="764"/>
    </location>
</feature>
<reference evidence="3" key="2">
    <citation type="submission" date="2025-08" db="UniProtKB">
        <authorList>
            <consortium name="Ensembl"/>
        </authorList>
    </citation>
    <scope>IDENTIFICATION</scope>
</reference>
<keyword evidence="4" id="KW-1185">Reference proteome</keyword>
<evidence type="ECO:0000259" key="2">
    <source>
        <dbReference type="Pfam" id="PF11699"/>
    </source>
</evidence>
<gene>
    <name evidence="3" type="primary">si:ch211-161h7.4</name>
</gene>
<reference evidence="3" key="3">
    <citation type="submission" date="2025-09" db="UniProtKB">
        <authorList>
            <consortium name="Ensembl"/>
        </authorList>
    </citation>
    <scope>IDENTIFICATION</scope>
</reference>
<feature type="compositionally biased region" description="Basic and acidic residues" evidence="1">
    <location>
        <begin position="472"/>
        <end position="486"/>
    </location>
</feature>
<dbReference type="InterPro" id="IPR014710">
    <property type="entry name" value="RmlC-like_jellyroll"/>
</dbReference>
<feature type="compositionally biased region" description="Acidic residues" evidence="1">
    <location>
        <begin position="639"/>
        <end position="657"/>
    </location>
</feature>
<feature type="compositionally biased region" description="Polar residues" evidence="1">
    <location>
        <begin position="595"/>
        <end position="604"/>
    </location>
</feature>
<feature type="compositionally biased region" description="Polar residues" evidence="1">
    <location>
        <begin position="420"/>
        <end position="430"/>
    </location>
</feature>
<feature type="compositionally biased region" description="Basic and acidic residues" evidence="1">
    <location>
        <begin position="331"/>
        <end position="346"/>
    </location>
</feature>
<feature type="compositionally biased region" description="Polar residues" evidence="1">
    <location>
        <begin position="299"/>
        <end position="310"/>
    </location>
</feature>
<accession>A0A673CAW7</accession>
<dbReference type="Pfam" id="PF11699">
    <property type="entry name" value="CENP-C_C"/>
    <property type="match status" value="1"/>
</dbReference>
<dbReference type="AlphaFoldDB" id="A0A673CAW7"/>
<feature type="compositionally biased region" description="Basic and acidic residues" evidence="1">
    <location>
        <begin position="625"/>
        <end position="638"/>
    </location>
</feature>
<dbReference type="InParanoid" id="A0A673CAW7"/>
<feature type="region of interest" description="Disordered" evidence="1">
    <location>
        <begin position="784"/>
        <end position="843"/>
    </location>
</feature>
<feature type="compositionally biased region" description="Acidic residues" evidence="1">
    <location>
        <begin position="274"/>
        <end position="286"/>
    </location>
</feature>
<dbReference type="Ensembl" id="ENSSORT00005051674.1">
    <property type="protein sequence ID" value="ENSSORP00005050464.1"/>
    <property type="gene ID" value="ENSSORG00005022869.1"/>
</dbReference>
<evidence type="ECO:0000313" key="4">
    <source>
        <dbReference type="Proteomes" id="UP000472271"/>
    </source>
</evidence>
<feature type="region of interest" description="Disordered" evidence="1">
    <location>
        <begin position="76"/>
        <end position="130"/>
    </location>
</feature>
<protein>
    <submittedName>
        <fullName evidence="3">Altered inheritance of mitochondria protein 21-like</fullName>
    </submittedName>
</protein>
<feature type="domain" description="Mif2/CENP-C cupin" evidence="2">
    <location>
        <begin position="947"/>
        <end position="1020"/>
    </location>
</feature>
<dbReference type="FunCoup" id="A0A673CAW7">
    <property type="interactions" value="224"/>
</dbReference>
<feature type="compositionally biased region" description="Basic and acidic residues" evidence="1">
    <location>
        <begin position="218"/>
        <end position="252"/>
    </location>
</feature>
<dbReference type="InterPro" id="IPR025974">
    <property type="entry name" value="Mif2/CENP-C_cupin"/>
</dbReference>
<feature type="compositionally biased region" description="Basic and acidic residues" evidence="1">
    <location>
        <begin position="667"/>
        <end position="688"/>
    </location>
</feature>
<evidence type="ECO:0000313" key="3">
    <source>
        <dbReference type="Ensembl" id="ENSSORP00005050464.1"/>
    </source>
</evidence>
<organism evidence="3 4">
    <name type="scientific">Sphaeramia orbicularis</name>
    <name type="common">orbiculate cardinalfish</name>
    <dbReference type="NCBI Taxonomy" id="375764"/>
    <lineage>
        <taxon>Eukaryota</taxon>
        <taxon>Metazoa</taxon>
        <taxon>Chordata</taxon>
        <taxon>Craniata</taxon>
        <taxon>Vertebrata</taxon>
        <taxon>Euteleostomi</taxon>
        <taxon>Actinopterygii</taxon>
        <taxon>Neopterygii</taxon>
        <taxon>Teleostei</taxon>
        <taxon>Neoteleostei</taxon>
        <taxon>Acanthomorphata</taxon>
        <taxon>Gobiaria</taxon>
        <taxon>Kurtiformes</taxon>
        <taxon>Apogonoidei</taxon>
        <taxon>Apogonidae</taxon>
        <taxon>Apogoninae</taxon>
        <taxon>Sphaeramia</taxon>
    </lineage>
</organism>
<feature type="compositionally biased region" description="Basic and acidic residues" evidence="1">
    <location>
        <begin position="391"/>
        <end position="416"/>
    </location>
</feature>
<feature type="compositionally biased region" description="Polar residues" evidence="1">
    <location>
        <begin position="539"/>
        <end position="563"/>
    </location>
</feature>
<sequence>METKYPTLKRPKRKLCYHTTKDSQPKQWTEKFTLEDVDKMFDDLDSVLLEDEIVPPSPELHLTVNKMKQLEREVSPIPQVPDGDHLPPPVMSASPDLDIDLDIPFKAHGPVKTSSPIEGNGVDVNKKQANKNHKIMSPILFDCEDDGKEEAQPKPLPVQEIQQNGHTLEDDSPMFECLPSKLVLTKRFYQRKKVDTQPKENTNPPVSPVRPESTVAAPEKHSETVQKQQRVEMPTRVKKDMNTFLQKFRDAGQAKPACAGISSSQVKIPSPPPEPEDDFLILEDDTPLLFSIPRKTATSKRQGQNKTSNTNKDKRTEEDSEETAKNQQESEQERSKPASQTVDEKMKKKQGKEAGNGVTESDNDSKEHIVPSVKVDGMDPDKPNKKKPQRKKEATSKDSDKTEDKHKDKPSRKMDDENPSQKTEMKTQFSAEKMRSKSSKVSKENLKTNKATSSKKIRKRMEGPEAVNEAVEEQHQEQSGEEHGDIQDQISPSEIPMVDGEAANVLPNGISNENKLSNTEEGSSSENCQIPNKRKRKQTGQWWLSCPQNTEEMPVSDNQQPTVKKTKQINKESTAAVASPVKSLPGGGLKKSKQRQSVATSSQKQRQKTNEGKARRIKTKPRRAGSPDKKKATHKESNEDSAEPIQEQEPEAPDEELNGGQSTPVVDPHRDRSINSEPEEQIKEAKLEKRQRRSPGNWWQVNPTPEDVESITSVPQQLKPKETTHQKERKRKLKENCQALGTPRNGTATVSSKPPGGAHVPPVEQPTSRRTLAMFKDIFSSAAQTPSVINRGNIGQNKKRDTTAHPAKNSIQVPFTDGDVDNMDADKSRGTQDCPPSHESSQENMCKVLRSGPSSMIELEQYEEEEDMMLPSSRVAPAALCASDLCAPPLKPLILQPNDKVTLTEWLKTVWSTTQDNDGTEITPDQFEWYFYQGRAIGFMVDLHCGSICTGKILLGSFMKKPLWVDHSATTVFNILTSSVNVKVDCNESRYNAGQSFIIPCGHAYSFQNLNAQPAVLYFTRVLAEDV</sequence>
<name>A0A673CAW7_9TELE</name>
<feature type="compositionally biased region" description="Polar residues" evidence="1">
    <location>
        <begin position="509"/>
        <end position="530"/>
    </location>
</feature>
<reference evidence="3" key="1">
    <citation type="submission" date="2019-06" db="EMBL/GenBank/DDBJ databases">
        <authorList>
            <consortium name="Wellcome Sanger Institute Data Sharing"/>
        </authorList>
    </citation>
    <scope>NUCLEOTIDE SEQUENCE [LARGE SCALE GENOMIC DNA]</scope>
</reference>